<evidence type="ECO:0000256" key="3">
    <source>
        <dbReference type="ARBA" id="ARBA00022679"/>
    </source>
</evidence>
<evidence type="ECO:0000256" key="8">
    <source>
        <dbReference type="RuleBase" id="RU004082"/>
    </source>
</evidence>
<dbReference type="EC" id="2.7.1.19" evidence="2 8"/>
<dbReference type="GO" id="GO:0008974">
    <property type="term" value="F:phosphoribulokinase activity"/>
    <property type="evidence" value="ECO:0007669"/>
    <property type="project" value="UniProtKB-EC"/>
</dbReference>
<keyword evidence="6" id="KW-0067">ATP-binding</keyword>
<dbReference type="Proteomes" id="UP001596527">
    <property type="component" value="Unassembled WGS sequence"/>
</dbReference>
<keyword evidence="3 10" id="KW-0808">Transferase</keyword>
<dbReference type="SUPFAM" id="SSF52540">
    <property type="entry name" value="P-loop containing nucleoside triphosphate hydrolases"/>
    <property type="match status" value="1"/>
</dbReference>
<evidence type="ECO:0000256" key="4">
    <source>
        <dbReference type="ARBA" id="ARBA00022741"/>
    </source>
</evidence>
<comment type="catalytic activity">
    <reaction evidence="7 8">
        <text>D-ribulose 5-phosphate + ATP = D-ribulose 1,5-bisphosphate + ADP + H(+)</text>
        <dbReference type="Rhea" id="RHEA:19365"/>
        <dbReference type="ChEBI" id="CHEBI:15378"/>
        <dbReference type="ChEBI" id="CHEBI:30616"/>
        <dbReference type="ChEBI" id="CHEBI:57870"/>
        <dbReference type="ChEBI" id="CHEBI:58121"/>
        <dbReference type="ChEBI" id="CHEBI:456216"/>
        <dbReference type="EC" id="2.7.1.19"/>
    </reaction>
</comment>
<dbReference type="PRINTS" id="PR00478">
    <property type="entry name" value="PHRIBLKINASE"/>
</dbReference>
<reference evidence="11" key="1">
    <citation type="journal article" date="2019" name="Int. J. Syst. Evol. Microbiol.">
        <title>The Global Catalogue of Microorganisms (GCM) 10K type strain sequencing project: providing services to taxonomists for standard genome sequencing and annotation.</title>
        <authorList>
            <consortium name="The Broad Institute Genomics Platform"/>
            <consortium name="The Broad Institute Genome Sequencing Center for Infectious Disease"/>
            <person name="Wu L."/>
            <person name="Ma J."/>
        </authorList>
    </citation>
    <scope>NUCLEOTIDE SEQUENCE [LARGE SCALE GENOMIC DNA]</scope>
    <source>
        <strain evidence="11">CCUG 56698</strain>
    </source>
</reference>
<evidence type="ECO:0000256" key="1">
    <source>
        <dbReference type="ARBA" id="ARBA00009719"/>
    </source>
</evidence>
<sequence>MSTAHPVVAITGSSGAGTSTVTEVFEQIFVREHVEAVLVHGDSFHRYDRLAMRAAQARATAAGNPSFSHFGPAANLFDRLETLFEEYGRTGTGQIRQYVHDDCEAALYDRPPGTFTEWAQMPAGTDLLYYEGLHGGVRTDDVDVARHVDLLVGIAPAINLEWIQKLHRDRSQRGYSTEAVTDTILRRMPDYVHYICPQFSNTHINFLRVPTVDTSNPFTARWIPTADESIVVIRFADPRGIDFPYLLSMIDGSFMSRANSIVIPGGKMDLALQLILTPLIWRLVDRGRRARAGEGGAVRDVPVRVPS</sequence>
<dbReference type="Pfam" id="PF00485">
    <property type="entry name" value="PRK"/>
    <property type="match status" value="1"/>
</dbReference>
<dbReference type="Gene3D" id="3.40.50.300">
    <property type="entry name" value="P-loop containing nucleotide triphosphate hydrolases"/>
    <property type="match status" value="1"/>
</dbReference>
<keyword evidence="11" id="KW-1185">Reference proteome</keyword>
<dbReference type="InterPro" id="IPR006083">
    <property type="entry name" value="PRK/URK"/>
</dbReference>
<evidence type="ECO:0000313" key="11">
    <source>
        <dbReference type="Proteomes" id="UP001596527"/>
    </source>
</evidence>
<keyword evidence="5" id="KW-0418">Kinase</keyword>
<comment type="caution">
    <text evidence="10">The sequence shown here is derived from an EMBL/GenBank/DDBJ whole genome shotgun (WGS) entry which is preliminary data.</text>
</comment>
<evidence type="ECO:0000259" key="9">
    <source>
        <dbReference type="Pfam" id="PF00485"/>
    </source>
</evidence>
<comment type="similarity">
    <text evidence="1 8">Belongs to the phosphoribulokinase family.</text>
</comment>
<evidence type="ECO:0000256" key="7">
    <source>
        <dbReference type="ARBA" id="ARBA00047663"/>
    </source>
</evidence>
<evidence type="ECO:0000313" key="10">
    <source>
        <dbReference type="EMBL" id="MFC7581881.1"/>
    </source>
</evidence>
<organism evidence="10 11">
    <name type="scientific">Schaalia naturae</name>
    <dbReference type="NCBI Taxonomy" id="635203"/>
    <lineage>
        <taxon>Bacteria</taxon>
        <taxon>Bacillati</taxon>
        <taxon>Actinomycetota</taxon>
        <taxon>Actinomycetes</taxon>
        <taxon>Actinomycetales</taxon>
        <taxon>Actinomycetaceae</taxon>
        <taxon>Schaalia</taxon>
    </lineage>
</organism>
<feature type="domain" description="Phosphoribulokinase/uridine kinase" evidence="9">
    <location>
        <begin position="7"/>
        <end position="215"/>
    </location>
</feature>
<evidence type="ECO:0000256" key="2">
    <source>
        <dbReference type="ARBA" id="ARBA00012042"/>
    </source>
</evidence>
<evidence type="ECO:0000256" key="5">
    <source>
        <dbReference type="ARBA" id="ARBA00022777"/>
    </source>
</evidence>
<keyword evidence="4" id="KW-0547">Nucleotide-binding</keyword>
<dbReference type="NCBIfam" id="NF011997">
    <property type="entry name" value="PRK15453.1"/>
    <property type="match status" value="1"/>
</dbReference>
<dbReference type="PROSITE" id="PS00567">
    <property type="entry name" value="PHOSPHORIBULOKINASE"/>
    <property type="match status" value="1"/>
</dbReference>
<dbReference type="EMBL" id="JBHTEF010000001">
    <property type="protein sequence ID" value="MFC7581881.1"/>
    <property type="molecule type" value="Genomic_DNA"/>
</dbReference>
<proteinExistence type="inferred from homology"/>
<dbReference type="InterPro" id="IPR027417">
    <property type="entry name" value="P-loop_NTPase"/>
</dbReference>
<accession>A0ABW2SP07</accession>
<name>A0ABW2SP07_9ACTO</name>
<dbReference type="RefSeq" id="WP_380975568.1">
    <property type="nucleotide sequence ID" value="NZ_JBHTEF010000001.1"/>
</dbReference>
<dbReference type="InterPro" id="IPR006082">
    <property type="entry name" value="PRK"/>
</dbReference>
<protein>
    <recommendedName>
        <fullName evidence="2 8">Phosphoribulokinase</fullName>
        <ecNumber evidence="2 8">2.7.1.19</ecNumber>
    </recommendedName>
</protein>
<evidence type="ECO:0000256" key="6">
    <source>
        <dbReference type="ARBA" id="ARBA00022840"/>
    </source>
</evidence>
<gene>
    <name evidence="10" type="ORF">ACFQWG_11810</name>
</gene>